<protein>
    <submittedName>
        <fullName evidence="1">Uncharacterized protein</fullName>
    </submittedName>
</protein>
<dbReference type="AlphaFoldDB" id="A0ABD1D8L0"/>
<reference evidence="1 2" key="1">
    <citation type="submission" date="2024-05" db="EMBL/GenBank/DDBJ databases">
        <title>Culex pipiens pipiens assembly and annotation.</title>
        <authorList>
            <person name="Alout H."/>
            <person name="Durand T."/>
        </authorList>
    </citation>
    <scope>NUCLEOTIDE SEQUENCE [LARGE SCALE GENOMIC DNA]</scope>
    <source>
        <strain evidence="1">HA-2024</strain>
        <tissue evidence="1">Whole body</tissue>
    </source>
</reference>
<accession>A0ABD1D8L0</accession>
<gene>
    <name evidence="1" type="ORF">pipiens_010836</name>
</gene>
<name>A0ABD1D8L0_CULPP</name>
<organism evidence="1 2">
    <name type="scientific">Culex pipiens pipiens</name>
    <name type="common">Northern house mosquito</name>
    <dbReference type="NCBI Taxonomy" id="38569"/>
    <lineage>
        <taxon>Eukaryota</taxon>
        <taxon>Metazoa</taxon>
        <taxon>Ecdysozoa</taxon>
        <taxon>Arthropoda</taxon>
        <taxon>Hexapoda</taxon>
        <taxon>Insecta</taxon>
        <taxon>Pterygota</taxon>
        <taxon>Neoptera</taxon>
        <taxon>Endopterygota</taxon>
        <taxon>Diptera</taxon>
        <taxon>Nematocera</taxon>
        <taxon>Culicoidea</taxon>
        <taxon>Culicidae</taxon>
        <taxon>Culicinae</taxon>
        <taxon>Culicini</taxon>
        <taxon>Culex</taxon>
        <taxon>Culex</taxon>
    </lineage>
</organism>
<proteinExistence type="predicted"/>
<comment type="caution">
    <text evidence="1">The sequence shown here is derived from an EMBL/GenBank/DDBJ whole genome shotgun (WGS) entry which is preliminary data.</text>
</comment>
<evidence type="ECO:0000313" key="2">
    <source>
        <dbReference type="Proteomes" id="UP001562425"/>
    </source>
</evidence>
<dbReference type="EMBL" id="JBEHCU010006888">
    <property type="protein sequence ID" value="KAL1395991.1"/>
    <property type="molecule type" value="Genomic_DNA"/>
</dbReference>
<sequence>MEQNSKCGCSAEELTVTRSVQATEAFAEAIRTLTVAIRDSRRERCPEGCLSACWLSFMTGIVAQPPPERVGVYRRKLKGDGAGRCDVATQTFPVTHDQLLRKVKLAAMHIAIRQAKHRCTCGIVEAILATMELELTGQNAERLLLVAECLKDL</sequence>
<keyword evidence="2" id="KW-1185">Reference proteome</keyword>
<evidence type="ECO:0000313" key="1">
    <source>
        <dbReference type="EMBL" id="KAL1395991.1"/>
    </source>
</evidence>
<dbReference type="Proteomes" id="UP001562425">
    <property type="component" value="Unassembled WGS sequence"/>
</dbReference>